<organism evidence="8 9">
    <name type="scientific">Galeopterus variegatus</name>
    <name type="common">Malayan flying lemur</name>
    <name type="synonym">Cynocephalus variegatus</name>
    <dbReference type="NCBI Taxonomy" id="482537"/>
    <lineage>
        <taxon>Eukaryota</taxon>
        <taxon>Metazoa</taxon>
        <taxon>Chordata</taxon>
        <taxon>Craniata</taxon>
        <taxon>Vertebrata</taxon>
        <taxon>Euteleostomi</taxon>
        <taxon>Mammalia</taxon>
        <taxon>Eutheria</taxon>
        <taxon>Euarchontoglires</taxon>
        <taxon>Dermoptera</taxon>
        <taxon>Cynocephalidae</taxon>
        <taxon>Galeopterus</taxon>
    </lineage>
</organism>
<dbReference type="EC" id="3.6.1.1" evidence="3"/>
<name>A0ABM0SAV3_GALVR</name>
<gene>
    <name evidence="9" type="primary">LOC103607248</name>
</gene>
<dbReference type="Pfam" id="PF00719">
    <property type="entry name" value="Pyrophosphatase"/>
    <property type="match status" value="1"/>
</dbReference>
<keyword evidence="4" id="KW-0479">Metal-binding</keyword>
<dbReference type="SUPFAM" id="SSF50324">
    <property type="entry name" value="Inorganic pyrophosphatase"/>
    <property type="match status" value="1"/>
</dbReference>
<evidence type="ECO:0000256" key="2">
    <source>
        <dbReference type="ARBA" id="ARBA00006220"/>
    </source>
</evidence>
<evidence type="ECO:0000256" key="6">
    <source>
        <dbReference type="ARBA" id="ARBA00022842"/>
    </source>
</evidence>
<evidence type="ECO:0000313" key="8">
    <source>
        <dbReference type="Proteomes" id="UP000694923"/>
    </source>
</evidence>
<evidence type="ECO:0000256" key="4">
    <source>
        <dbReference type="ARBA" id="ARBA00022723"/>
    </source>
</evidence>
<dbReference type="PANTHER" id="PTHR10286">
    <property type="entry name" value="INORGANIC PYROPHOSPHATASE"/>
    <property type="match status" value="1"/>
</dbReference>
<keyword evidence="8" id="KW-1185">Reference proteome</keyword>
<comment type="similarity">
    <text evidence="2">Belongs to the PPase family.</text>
</comment>
<evidence type="ECO:0000256" key="5">
    <source>
        <dbReference type="ARBA" id="ARBA00022801"/>
    </source>
</evidence>
<dbReference type="Proteomes" id="UP000694923">
    <property type="component" value="Unplaced"/>
</dbReference>
<evidence type="ECO:0000256" key="7">
    <source>
        <dbReference type="SAM" id="SignalP"/>
    </source>
</evidence>
<dbReference type="InterPro" id="IPR036649">
    <property type="entry name" value="Pyrophosphatase_sf"/>
</dbReference>
<evidence type="ECO:0000256" key="1">
    <source>
        <dbReference type="ARBA" id="ARBA00001946"/>
    </source>
</evidence>
<comment type="cofactor">
    <cofactor evidence="1">
        <name>Mg(2+)</name>
        <dbReference type="ChEBI" id="CHEBI:18420"/>
    </cofactor>
</comment>
<dbReference type="InterPro" id="IPR008162">
    <property type="entry name" value="Pyrophosphatase"/>
</dbReference>
<feature type="chain" id="PRO_5046570040" description="inorganic diphosphatase" evidence="7">
    <location>
        <begin position="17"/>
        <end position="150"/>
    </location>
</feature>
<dbReference type="RefSeq" id="XP_008589994.1">
    <property type="nucleotide sequence ID" value="XM_008591772.1"/>
</dbReference>
<evidence type="ECO:0000313" key="9">
    <source>
        <dbReference type="RefSeq" id="XP_008589994.1"/>
    </source>
</evidence>
<sequence length="150" mass="17142">MRALLTLLLTGRGWRAEALAATRLPRGASAETGPRRAMALYRTEERGQPHSQDYRLFFKNVTGHYISPFHDIPLKVDSKEENGIPTKKARNDEHEIATKEPLNPIKQDVKDGKLRYVANIFPHKGYIWNYGALPQTQKPRSLCCYHVNSE</sequence>
<accession>A0ABM0SAV3</accession>
<protein>
    <recommendedName>
        <fullName evidence="3">inorganic diphosphatase</fullName>
        <ecNumber evidence="3">3.6.1.1</ecNumber>
    </recommendedName>
</protein>
<evidence type="ECO:0000256" key="3">
    <source>
        <dbReference type="ARBA" id="ARBA00012146"/>
    </source>
</evidence>
<dbReference type="GeneID" id="103607248"/>
<dbReference type="Gene3D" id="3.90.80.10">
    <property type="entry name" value="Inorganic pyrophosphatase"/>
    <property type="match status" value="1"/>
</dbReference>
<keyword evidence="7" id="KW-0732">Signal</keyword>
<proteinExistence type="inferred from homology"/>
<reference evidence="9" key="1">
    <citation type="submission" date="2025-08" db="UniProtKB">
        <authorList>
            <consortium name="RefSeq"/>
        </authorList>
    </citation>
    <scope>IDENTIFICATION</scope>
</reference>
<keyword evidence="5" id="KW-0378">Hydrolase</keyword>
<keyword evidence="6" id="KW-0460">Magnesium</keyword>
<feature type="signal peptide" evidence="7">
    <location>
        <begin position="1"/>
        <end position="16"/>
    </location>
</feature>